<accession>C6X8A8</accession>
<organism evidence="1 2">
    <name type="scientific">Methylovorus glucosotrophus (strain SIP3-4)</name>
    <dbReference type="NCBI Taxonomy" id="582744"/>
    <lineage>
        <taxon>Bacteria</taxon>
        <taxon>Pseudomonadati</taxon>
        <taxon>Pseudomonadota</taxon>
        <taxon>Betaproteobacteria</taxon>
        <taxon>Nitrosomonadales</taxon>
        <taxon>Methylophilaceae</taxon>
        <taxon>Methylovorus</taxon>
    </lineage>
</organism>
<sequence length="480" mass="55397">MVKNKTMSLSHQRIIFLPVEIVERELDAKLLVALEALERGYIVYIGHYWNLPDIAKKVNGGFYLYKAMTDYRAKNLFLPLLHNSVRSGVLDEEGLIFPSLDYYVRTRIGNGDAIPVLTKIYSWGAVQSEFVEKKFSIDHSKMVVSGNPRIDLLRRPYNKIYTARAAAINEKHGEFVLVNTNFGPGNYSPNFGFTYHEHMRYFGRISTPEEDAYYSERTKYFENLFFEYIEMVKQLAKNISPVKVIVRPHPVEDHEHWRRLLSDSPNVEVIFEGSAIDWIVASKCLIHTGCTTGVEAFVLGKPIFRYNPNLRLDMESELPNNLGVENTSIQELISRVSDLLDGKSQNSVSDEQKEYLSGWVKNLNGPYSYERILDSIDQDNLGNTTEYVDVQRLSLFYIRTLIRNTLIRLLGKIAKRCRVISKLSIFRKALERVQRFPGIKSNMIRDRLNLLSQLKHGKELDGIQIKMVGPDIFRVELNKK</sequence>
<protein>
    <recommendedName>
        <fullName evidence="3">Surface carbohydrate biosynthesis protein</fullName>
    </recommendedName>
</protein>
<dbReference type="KEGG" id="mei:Msip34_0129"/>
<evidence type="ECO:0008006" key="3">
    <source>
        <dbReference type="Google" id="ProtNLM"/>
    </source>
</evidence>
<reference evidence="1 2" key="2">
    <citation type="journal article" date="2011" name="J. Bacteriol.">
        <title>Genomes of three methylotrophs from a single niche uncover genetic and metabolic divergence of Methylophilaceae.</title>
        <authorList>
            <person name="Lapidus A."/>
            <person name="Clum A."/>
            <person name="Labutti K."/>
            <person name="Kaluzhnaya M.G."/>
            <person name="Lim S."/>
            <person name="Beck D.A."/>
            <person name="Glavina Del Rio T."/>
            <person name="Nolan M."/>
            <person name="Mavromatis K."/>
            <person name="Huntemann M."/>
            <person name="Lucas S."/>
            <person name="Lidstrom M.E."/>
            <person name="Ivanova N."/>
            <person name="Chistoserdova L."/>
        </authorList>
    </citation>
    <scope>NUCLEOTIDE SEQUENCE [LARGE SCALE GENOMIC DNA]</scope>
    <source>
        <strain evidence="1 2">SIP3-4</strain>
    </source>
</reference>
<dbReference type="SUPFAM" id="SSF53756">
    <property type="entry name" value="UDP-Glycosyltransferase/glycogen phosphorylase"/>
    <property type="match status" value="1"/>
</dbReference>
<gene>
    <name evidence="1" type="ordered locus">Msip34_0129</name>
</gene>
<dbReference type="Proteomes" id="UP000002743">
    <property type="component" value="Chromosome"/>
</dbReference>
<dbReference type="eggNOG" id="COG0381">
    <property type="taxonomic scope" value="Bacteria"/>
</dbReference>
<dbReference type="Gene3D" id="3.40.50.12580">
    <property type="match status" value="1"/>
</dbReference>
<dbReference type="InterPro" id="IPR043148">
    <property type="entry name" value="TagF_C"/>
</dbReference>
<evidence type="ECO:0000313" key="1">
    <source>
        <dbReference type="EMBL" id="ACT49378.1"/>
    </source>
</evidence>
<proteinExistence type="predicted"/>
<dbReference type="NCBIfam" id="TIGR04396">
    <property type="entry name" value="surf_polysacc"/>
    <property type="match status" value="1"/>
</dbReference>
<evidence type="ECO:0000313" key="2">
    <source>
        <dbReference type="Proteomes" id="UP000002743"/>
    </source>
</evidence>
<dbReference type="STRING" id="582744.Msip34_0129"/>
<dbReference type="HOGENOM" id="CLU_046119_0_0_4"/>
<dbReference type="OrthoDB" id="5430637at2"/>
<keyword evidence="2" id="KW-1185">Reference proteome</keyword>
<dbReference type="InterPro" id="IPR030906">
    <property type="entry name" value="Surf_polysacc"/>
</dbReference>
<dbReference type="AlphaFoldDB" id="C6X8A8"/>
<name>C6X8A8_METGS</name>
<dbReference type="EMBL" id="CP001674">
    <property type="protein sequence ID" value="ACT49378.1"/>
    <property type="molecule type" value="Genomic_DNA"/>
</dbReference>
<reference evidence="2" key="1">
    <citation type="submission" date="2009-07" db="EMBL/GenBank/DDBJ databases">
        <title>Complete sequence of chromosome of Methylovorus sp. SIP3-4.</title>
        <authorList>
            <person name="Lucas S."/>
            <person name="Copeland A."/>
            <person name="Lapidus A."/>
            <person name="Glavina del Rio T."/>
            <person name="Tice H."/>
            <person name="Bruce D."/>
            <person name="Goodwin L."/>
            <person name="Pitluck S."/>
            <person name="Clum A."/>
            <person name="Larimer F."/>
            <person name="Land M."/>
            <person name="Hauser L."/>
            <person name="Kyrpides N."/>
            <person name="Mikhailova N."/>
            <person name="Kayluzhnaya M."/>
            <person name="Chistoserdova L."/>
        </authorList>
    </citation>
    <scope>NUCLEOTIDE SEQUENCE [LARGE SCALE GENOMIC DNA]</scope>
    <source>
        <strain evidence="2">SIP3-4</strain>
    </source>
</reference>